<accession>A0A0G1H1L1</accession>
<proteinExistence type="predicted"/>
<dbReference type="STRING" id="1618647.UW30_C0010G0012"/>
<name>A0A0G1H1L1_9BACT</name>
<comment type="caution">
    <text evidence="2">The sequence shown here is derived from an EMBL/GenBank/DDBJ whole genome shotgun (WGS) entry which is preliminary data.</text>
</comment>
<dbReference type="Proteomes" id="UP000034736">
    <property type="component" value="Unassembled WGS sequence"/>
</dbReference>
<reference evidence="2 3" key="1">
    <citation type="journal article" date="2015" name="Nature">
        <title>rRNA introns, odd ribosomes, and small enigmatic genomes across a large radiation of phyla.</title>
        <authorList>
            <person name="Brown C.T."/>
            <person name="Hug L.A."/>
            <person name="Thomas B.C."/>
            <person name="Sharon I."/>
            <person name="Castelle C.J."/>
            <person name="Singh A."/>
            <person name="Wilkins M.J."/>
            <person name="Williams K.H."/>
            <person name="Banfield J.F."/>
        </authorList>
    </citation>
    <scope>NUCLEOTIDE SEQUENCE [LARGE SCALE GENOMIC DNA]</scope>
</reference>
<gene>
    <name evidence="2" type="ORF">UW30_C0010G0012</name>
</gene>
<evidence type="ECO:0000313" key="2">
    <source>
        <dbReference type="EMBL" id="KKT41256.1"/>
    </source>
</evidence>
<dbReference type="SUPFAM" id="SSF54523">
    <property type="entry name" value="Pili subunits"/>
    <property type="match status" value="1"/>
</dbReference>
<dbReference type="EMBL" id="LCHU01000010">
    <property type="protein sequence ID" value="KKT41256.1"/>
    <property type="molecule type" value="Genomic_DNA"/>
</dbReference>
<dbReference type="Pfam" id="PF07963">
    <property type="entry name" value="N_methyl"/>
    <property type="match status" value="1"/>
</dbReference>
<sequence length="171" mass="18513">MKILKTNKKGFSLIELLVVLSIIGILANLALISVRSAREKAFVARVKADQSQLRTVILQLESDTAKVPNYPTISTCTNNLIPTVLLDTSGSVGLAATDGNFPNWNGPYMSGIPNDSWYTPYYFDVWRVCNGQVGCEGIADGTTVRAIVSFGPNKVEEEAVGSDDIVTVICR</sequence>
<keyword evidence="1" id="KW-1133">Transmembrane helix</keyword>
<evidence type="ECO:0000256" key="1">
    <source>
        <dbReference type="SAM" id="Phobius"/>
    </source>
</evidence>
<dbReference type="Gene3D" id="3.30.700.10">
    <property type="entry name" value="Glycoprotein, Type 4 Pilin"/>
    <property type="match status" value="1"/>
</dbReference>
<feature type="transmembrane region" description="Helical" evidence="1">
    <location>
        <begin position="12"/>
        <end position="32"/>
    </location>
</feature>
<keyword evidence="1" id="KW-0472">Membrane</keyword>
<evidence type="ECO:0008006" key="4">
    <source>
        <dbReference type="Google" id="ProtNLM"/>
    </source>
</evidence>
<protein>
    <recommendedName>
        <fullName evidence="4">General secretion pathway protein G</fullName>
    </recommendedName>
</protein>
<dbReference type="InterPro" id="IPR045584">
    <property type="entry name" value="Pilin-like"/>
</dbReference>
<dbReference type="AlphaFoldDB" id="A0A0G1H1L1"/>
<dbReference type="PANTHER" id="PTHR30093">
    <property type="entry name" value="GENERAL SECRETION PATHWAY PROTEIN G"/>
    <property type="match status" value="1"/>
</dbReference>
<evidence type="ECO:0000313" key="3">
    <source>
        <dbReference type="Proteomes" id="UP000034736"/>
    </source>
</evidence>
<keyword evidence="1" id="KW-0812">Transmembrane</keyword>
<organism evidence="2 3">
    <name type="scientific">Candidatus Giovannonibacteria bacterium GW2011_GWA2_44_13b</name>
    <dbReference type="NCBI Taxonomy" id="1618647"/>
    <lineage>
        <taxon>Bacteria</taxon>
        <taxon>Candidatus Giovannoniibacteriota</taxon>
    </lineage>
</organism>
<dbReference type="NCBIfam" id="TIGR02532">
    <property type="entry name" value="IV_pilin_GFxxxE"/>
    <property type="match status" value="1"/>
</dbReference>
<dbReference type="InterPro" id="IPR012902">
    <property type="entry name" value="N_methyl_site"/>
</dbReference>